<sequence length="258" mass="28304">MNLLQQIFTGLGTQIEEVLLAIAPIVLLFIFLNLVSFRLKPKKFWRIMLGFFITTLGLILFLHGVNIAYVPVGRHLGTELARIENNWLLIPIGFVMGFLVGFAEPAIHVMVKQVEDESGGTVKRKVLLAVVSLGIGAAVALSMWRLLAGFSIYYFLIPGYLLVFLLGRKVDKMFLAMAFDNGGVATGPMCSTFILSMAVAIAAEIEGRSPLIDGFGVVALIALTPILSTLALGYLYRKKEERDQKEKQKLQEAGAENG</sequence>
<feature type="transmembrane region" description="Helical" evidence="1">
    <location>
        <begin position="47"/>
        <end position="67"/>
    </location>
</feature>
<reference evidence="2" key="1">
    <citation type="submission" date="2023-03" db="EMBL/GenBank/DDBJ databases">
        <authorList>
            <person name="Shen W."/>
            <person name="Cai J."/>
        </authorList>
    </citation>
    <scope>NUCLEOTIDE SEQUENCE</scope>
    <source>
        <strain evidence="2">B226-2</strain>
    </source>
</reference>
<organism evidence="2 3">
    <name type="scientific">Enterococcus asini</name>
    <dbReference type="NCBI Taxonomy" id="57732"/>
    <lineage>
        <taxon>Bacteria</taxon>
        <taxon>Bacillati</taxon>
        <taxon>Bacillota</taxon>
        <taxon>Bacilli</taxon>
        <taxon>Lactobacillales</taxon>
        <taxon>Enterococcaceae</taxon>
        <taxon>Enterococcus</taxon>
    </lineage>
</organism>
<comment type="caution">
    <text evidence="2">The sequence shown here is derived from an EMBL/GenBank/DDBJ whole genome shotgun (WGS) entry which is preliminary data.</text>
</comment>
<dbReference type="AlphaFoldDB" id="A0AAW8TTB2"/>
<dbReference type="Pfam" id="PF07556">
    <property type="entry name" value="DUF1538"/>
    <property type="match status" value="1"/>
</dbReference>
<dbReference type="EMBL" id="JARQBJ010000001">
    <property type="protein sequence ID" value="MDT2809516.1"/>
    <property type="molecule type" value="Genomic_DNA"/>
</dbReference>
<keyword evidence="1" id="KW-1133">Transmembrane helix</keyword>
<feature type="transmembrane region" description="Helical" evidence="1">
    <location>
        <begin position="215"/>
        <end position="236"/>
    </location>
</feature>
<dbReference type="RefSeq" id="WP_311835034.1">
    <property type="nucleotide sequence ID" value="NZ_JARQBJ010000001.1"/>
</dbReference>
<feature type="transmembrane region" description="Helical" evidence="1">
    <location>
        <begin position="18"/>
        <end position="35"/>
    </location>
</feature>
<feature type="transmembrane region" description="Helical" evidence="1">
    <location>
        <begin position="150"/>
        <end position="167"/>
    </location>
</feature>
<protein>
    <submittedName>
        <fullName evidence="2">DUF1538 domain-containing protein</fullName>
    </submittedName>
</protein>
<name>A0AAW8TTB2_9ENTE</name>
<dbReference type="Proteomes" id="UP001256711">
    <property type="component" value="Unassembled WGS sequence"/>
</dbReference>
<feature type="transmembrane region" description="Helical" evidence="1">
    <location>
        <begin position="87"/>
        <end position="106"/>
    </location>
</feature>
<keyword evidence="1" id="KW-0472">Membrane</keyword>
<feature type="transmembrane region" description="Helical" evidence="1">
    <location>
        <begin position="179"/>
        <end position="203"/>
    </location>
</feature>
<accession>A0AAW8TTB2</accession>
<gene>
    <name evidence="2" type="ORF">P7H43_03265</name>
</gene>
<evidence type="ECO:0000256" key="1">
    <source>
        <dbReference type="SAM" id="Phobius"/>
    </source>
</evidence>
<evidence type="ECO:0000313" key="2">
    <source>
        <dbReference type="EMBL" id="MDT2809516.1"/>
    </source>
</evidence>
<evidence type="ECO:0000313" key="3">
    <source>
        <dbReference type="Proteomes" id="UP001256711"/>
    </source>
</evidence>
<proteinExistence type="predicted"/>
<dbReference type="InterPro" id="IPR011435">
    <property type="entry name" value="UmpAB"/>
</dbReference>
<feature type="transmembrane region" description="Helical" evidence="1">
    <location>
        <begin position="126"/>
        <end position="144"/>
    </location>
</feature>
<keyword evidence="1" id="KW-0812">Transmembrane</keyword>